<keyword evidence="2" id="KW-1185">Reference proteome</keyword>
<name>A0A0J7KIJ8_LASNI</name>
<organism evidence="1 2">
    <name type="scientific">Lasius niger</name>
    <name type="common">Black garden ant</name>
    <dbReference type="NCBI Taxonomy" id="67767"/>
    <lineage>
        <taxon>Eukaryota</taxon>
        <taxon>Metazoa</taxon>
        <taxon>Ecdysozoa</taxon>
        <taxon>Arthropoda</taxon>
        <taxon>Hexapoda</taxon>
        <taxon>Insecta</taxon>
        <taxon>Pterygota</taxon>
        <taxon>Neoptera</taxon>
        <taxon>Endopterygota</taxon>
        <taxon>Hymenoptera</taxon>
        <taxon>Apocrita</taxon>
        <taxon>Aculeata</taxon>
        <taxon>Formicoidea</taxon>
        <taxon>Formicidae</taxon>
        <taxon>Formicinae</taxon>
        <taxon>Lasius</taxon>
        <taxon>Lasius</taxon>
    </lineage>
</organism>
<proteinExistence type="predicted"/>
<evidence type="ECO:0000313" key="1">
    <source>
        <dbReference type="EMBL" id="KMQ90046.1"/>
    </source>
</evidence>
<evidence type="ECO:0000313" key="2">
    <source>
        <dbReference type="Proteomes" id="UP000036403"/>
    </source>
</evidence>
<dbReference type="Proteomes" id="UP000036403">
    <property type="component" value="Unassembled WGS sequence"/>
</dbReference>
<reference evidence="1 2" key="1">
    <citation type="submission" date="2015-04" db="EMBL/GenBank/DDBJ databases">
        <title>Lasius niger genome sequencing.</title>
        <authorList>
            <person name="Konorov E.A."/>
            <person name="Nikitin M.A."/>
            <person name="Kirill M.V."/>
            <person name="Chang P."/>
        </authorList>
    </citation>
    <scope>NUCLEOTIDE SEQUENCE [LARGE SCALE GENOMIC DNA]</scope>
    <source>
        <tissue evidence="1">Whole</tissue>
    </source>
</reference>
<protein>
    <submittedName>
        <fullName evidence="1">Amp deaminase</fullName>
    </submittedName>
</protein>
<dbReference type="EMBL" id="LBMM01007098">
    <property type="protein sequence ID" value="KMQ90046.1"/>
    <property type="molecule type" value="Genomic_DNA"/>
</dbReference>
<dbReference type="AlphaFoldDB" id="A0A0J7KIJ8"/>
<sequence>MIAIGNQTVEAMYERESSLGIEKAKADQFKLREAGYTMLWNSVVGIIKTGLLPNEDSATGQAILSNVGRNSIETSEISNDFDGSTGEVSLLHAGSDIKGDADKKKRIALAEQDVERLEALI</sequence>
<accession>A0A0J7KIJ8</accession>
<gene>
    <name evidence="1" type="ORF">RF55_10246</name>
</gene>
<dbReference type="PaxDb" id="67767-A0A0J7KIJ8"/>
<comment type="caution">
    <text evidence="1">The sequence shown here is derived from an EMBL/GenBank/DDBJ whole genome shotgun (WGS) entry which is preliminary data.</text>
</comment>